<dbReference type="Pfam" id="PF00132">
    <property type="entry name" value="Hexapep"/>
    <property type="match status" value="1"/>
</dbReference>
<name>A0ABM7PME8_9BACT</name>
<gene>
    <name evidence="1" type="ORF">DSLASN_39410</name>
</gene>
<dbReference type="EMBL" id="AP024488">
    <property type="protein sequence ID" value="BCS98309.1"/>
    <property type="molecule type" value="Genomic_DNA"/>
</dbReference>
<protein>
    <submittedName>
        <fullName evidence="1">Gamma carbonic anhydrase family protein</fullName>
    </submittedName>
</protein>
<dbReference type="InterPro" id="IPR050484">
    <property type="entry name" value="Transf_Hexapept/Carb_Anhydrase"/>
</dbReference>
<dbReference type="RefSeq" id="WP_236889713.1">
    <property type="nucleotide sequence ID" value="NZ_AP024488.1"/>
</dbReference>
<organism evidence="1 2">
    <name type="scientific">Desulfoluna limicola</name>
    <dbReference type="NCBI Taxonomy" id="2810562"/>
    <lineage>
        <taxon>Bacteria</taxon>
        <taxon>Pseudomonadati</taxon>
        <taxon>Thermodesulfobacteriota</taxon>
        <taxon>Desulfobacteria</taxon>
        <taxon>Desulfobacterales</taxon>
        <taxon>Desulfolunaceae</taxon>
        <taxon>Desulfoluna</taxon>
    </lineage>
</organism>
<dbReference type="Proteomes" id="UP001320148">
    <property type="component" value="Chromosome"/>
</dbReference>
<dbReference type="CDD" id="cd04645">
    <property type="entry name" value="LbH_gamma_CA_like"/>
    <property type="match status" value="1"/>
</dbReference>
<dbReference type="SUPFAM" id="SSF51161">
    <property type="entry name" value="Trimeric LpxA-like enzymes"/>
    <property type="match status" value="1"/>
</dbReference>
<dbReference type="Gene3D" id="2.160.10.10">
    <property type="entry name" value="Hexapeptide repeat proteins"/>
    <property type="match status" value="1"/>
</dbReference>
<dbReference type="InterPro" id="IPR001451">
    <property type="entry name" value="Hexapep"/>
</dbReference>
<dbReference type="PANTHER" id="PTHR13061">
    <property type="entry name" value="DYNACTIN SUBUNIT P25"/>
    <property type="match status" value="1"/>
</dbReference>
<dbReference type="InterPro" id="IPR011004">
    <property type="entry name" value="Trimer_LpxA-like_sf"/>
</dbReference>
<reference evidence="1 2" key="1">
    <citation type="submission" date="2021-02" db="EMBL/GenBank/DDBJ databases">
        <title>Complete genome of Desulfoluna sp. strain ASN36.</title>
        <authorList>
            <person name="Takahashi A."/>
            <person name="Kojima H."/>
            <person name="Fukui M."/>
        </authorList>
    </citation>
    <scope>NUCLEOTIDE SEQUENCE [LARGE SCALE GENOMIC DNA]</scope>
    <source>
        <strain evidence="1 2">ASN36</strain>
    </source>
</reference>
<evidence type="ECO:0000313" key="2">
    <source>
        <dbReference type="Proteomes" id="UP001320148"/>
    </source>
</evidence>
<evidence type="ECO:0000313" key="1">
    <source>
        <dbReference type="EMBL" id="BCS98309.1"/>
    </source>
</evidence>
<keyword evidence="2" id="KW-1185">Reference proteome</keyword>
<dbReference type="InterPro" id="IPR047324">
    <property type="entry name" value="LbH_gamma_CA-like"/>
</dbReference>
<proteinExistence type="predicted"/>
<sequence length="176" mass="18462">MSLYSLKENTPACHPSVVHLPGSVIAGNVTLSEEASVWFNAVIRGDGDAITIGARTNIQDLSMLHVDPGQPLSIGREVTVGHRAVLHGCTVEDCCLIGMGAVVMNGARVGRGSIIAAGSVVLENTVIPPFSLVAGMPASVKKQFSQEVLEVIRASADIYVEKARAYGDPQLFKPVG</sequence>
<accession>A0ABM7PME8</accession>
<dbReference type="PANTHER" id="PTHR13061:SF29">
    <property type="entry name" value="GAMMA CARBONIC ANHYDRASE-LIKE 1, MITOCHONDRIAL-RELATED"/>
    <property type="match status" value="1"/>
</dbReference>